<dbReference type="AlphaFoldDB" id="A0AA88PGY1"/>
<dbReference type="PANTHER" id="PTHR34290:SF2">
    <property type="entry name" value="OS04G0668800 PROTEIN"/>
    <property type="match status" value="1"/>
</dbReference>
<evidence type="ECO:0000313" key="1">
    <source>
        <dbReference type="EMBL" id="KAK2885734.1"/>
    </source>
</evidence>
<keyword evidence="2" id="KW-1185">Reference proteome</keyword>
<dbReference type="Pfam" id="PF04134">
    <property type="entry name" value="DCC1-like"/>
    <property type="match status" value="1"/>
</dbReference>
<dbReference type="GO" id="GO:0015035">
    <property type="term" value="F:protein-disulfide reductase activity"/>
    <property type="evidence" value="ECO:0007669"/>
    <property type="project" value="InterPro"/>
</dbReference>
<dbReference type="InterPro" id="IPR044691">
    <property type="entry name" value="DCC1_Trx"/>
</dbReference>
<protein>
    <submittedName>
        <fullName evidence="1">Uncharacterized protein</fullName>
    </submittedName>
</protein>
<name>A0AA88PGY1_9TELE</name>
<comment type="caution">
    <text evidence="1">The sequence shown here is derived from an EMBL/GenBank/DDBJ whole genome shotgun (WGS) entry which is preliminary data.</text>
</comment>
<gene>
    <name evidence="1" type="ORF">Q8A67_016571</name>
</gene>
<proteinExistence type="predicted"/>
<evidence type="ECO:0000313" key="2">
    <source>
        <dbReference type="Proteomes" id="UP001187343"/>
    </source>
</evidence>
<dbReference type="Proteomes" id="UP001187343">
    <property type="component" value="Unassembled WGS sequence"/>
</dbReference>
<dbReference type="InterPro" id="IPR007263">
    <property type="entry name" value="DCC1-like"/>
</dbReference>
<dbReference type="PANTHER" id="PTHR34290">
    <property type="entry name" value="SI:CH73-390P7.2"/>
    <property type="match status" value="1"/>
</dbReference>
<organism evidence="1 2">
    <name type="scientific">Cirrhinus molitorella</name>
    <name type="common">mud carp</name>
    <dbReference type="NCBI Taxonomy" id="172907"/>
    <lineage>
        <taxon>Eukaryota</taxon>
        <taxon>Metazoa</taxon>
        <taxon>Chordata</taxon>
        <taxon>Craniata</taxon>
        <taxon>Vertebrata</taxon>
        <taxon>Euteleostomi</taxon>
        <taxon>Actinopterygii</taxon>
        <taxon>Neopterygii</taxon>
        <taxon>Teleostei</taxon>
        <taxon>Ostariophysi</taxon>
        <taxon>Cypriniformes</taxon>
        <taxon>Cyprinidae</taxon>
        <taxon>Labeoninae</taxon>
        <taxon>Labeonini</taxon>
        <taxon>Cirrhinus</taxon>
    </lineage>
</organism>
<sequence>MAIRLPLVGALRYIGFRTSVVSRQRLFCSQKQILGSSGTIRVLYDGECPVCVKEISFLQFIQRNRADKVDFVDISLPAYDGNKYGVSYEMAMEEMTVIDEKNKVHRGVQAFTVMYSAVGLGWLGIFISLPLIRPIMDRAYGVFARNRLKWTGREGCITGRCAKKET</sequence>
<reference evidence="1" key="1">
    <citation type="submission" date="2023-08" db="EMBL/GenBank/DDBJ databases">
        <title>Chromosome-level Genome Assembly of mud carp (Cirrhinus molitorella).</title>
        <authorList>
            <person name="Liu H."/>
        </authorList>
    </citation>
    <scope>NUCLEOTIDE SEQUENCE</scope>
    <source>
        <strain evidence="1">Prfri</strain>
        <tissue evidence="1">Muscle</tissue>
    </source>
</reference>
<accession>A0AA88PGY1</accession>
<dbReference type="EMBL" id="JAUYZG010000016">
    <property type="protein sequence ID" value="KAK2885734.1"/>
    <property type="molecule type" value="Genomic_DNA"/>
</dbReference>